<name>A0A5P1FGT3_ASPOF</name>
<protein>
    <submittedName>
        <fullName evidence="1">Uncharacterized protein</fullName>
    </submittedName>
</protein>
<gene>
    <name evidence="1" type="ORF">A4U43_C02F8030</name>
</gene>
<accession>A0A5P1FGT3</accession>
<dbReference type="Proteomes" id="UP000243459">
    <property type="component" value="Chromosome 2"/>
</dbReference>
<dbReference type="EMBL" id="CM007382">
    <property type="protein sequence ID" value="ONK77575.1"/>
    <property type="molecule type" value="Genomic_DNA"/>
</dbReference>
<keyword evidence="2" id="KW-1185">Reference proteome</keyword>
<proteinExistence type="predicted"/>
<evidence type="ECO:0000313" key="1">
    <source>
        <dbReference type="EMBL" id="ONK77575.1"/>
    </source>
</evidence>
<reference evidence="2" key="1">
    <citation type="journal article" date="2017" name="Nat. Commun.">
        <title>The asparagus genome sheds light on the origin and evolution of a young Y chromosome.</title>
        <authorList>
            <person name="Harkess A."/>
            <person name="Zhou J."/>
            <person name="Xu C."/>
            <person name="Bowers J.E."/>
            <person name="Van der Hulst R."/>
            <person name="Ayyampalayam S."/>
            <person name="Mercati F."/>
            <person name="Riccardi P."/>
            <person name="McKain M.R."/>
            <person name="Kakrana A."/>
            <person name="Tang H."/>
            <person name="Ray J."/>
            <person name="Groenendijk J."/>
            <person name="Arikit S."/>
            <person name="Mathioni S.M."/>
            <person name="Nakano M."/>
            <person name="Shan H."/>
            <person name="Telgmann-Rauber A."/>
            <person name="Kanno A."/>
            <person name="Yue Z."/>
            <person name="Chen H."/>
            <person name="Li W."/>
            <person name="Chen Y."/>
            <person name="Xu X."/>
            <person name="Zhang Y."/>
            <person name="Luo S."/>
            <person name="Chen H."/>
            <person name="Gao J."/>
            <person name="Mao Z."/>
            <person name="Pires J.C."/>
            <person name="Luo M."/>
            <person name="Kudrna D."/>
            <person name="Wing R.A."/>
            <person name="Meyers B.C."/>
            <person name="Yi K."/>
            <person name="Kong H."/>
            <person name="Lavrijsen P."/>
            <person name="Sunseri F."/>
            <person name="Falavigna A."/>
            <person name="Ye Y."/>
            <person name="Leebens-Mack J.H."/>
            <person name="Chen G."/>
        </authorList>
    </citation>
    <scope>NUCLEOTIDE SEQUENCE [LARGE SCALE GENOMIC DNA]</scope>
    <source>
        <strain evidence="2">cv. DH0086</strain>
    </source>
</reference>
<dbReference type="AlphaFoldDB" id="A0A5P1FGT3"/>
<sequence>MLNVIVNPIAILDIGQRPTPTHPIKRHRHRALNHRTLGVQMQQKNFPIDQKVEDFVEIQDQDPLRDGVSCAHEIARGQDLQNGGEGDLGSIGDQGEEVGACRRLWDWIGGGRGLGMVRVRYWGRSCRVLRRTRLGDGG</sequence>
<dbReference type="Gramene" id="ONK77575">
    <property type="protein sequence ID" value="ONK77575"/>
    <property type="gene ID" value="A4U43_C02F8030"/>
</dbReference>
<evidence type="ECO:0000313" key="2">
    <source>
        <dbReference type="Proteomes" id="UP000243459"/>
    </source>
</evidence>
<organism evidence="1 2">
    <name type="scientific">Asparagus officinalis</name>
    <name type="common">Garden asparagus</name>
    <dbReference type="NCBI Taxonomy" id="4686"/>
    <lineage>
        <taxon>Eukaryota</taxon>
        <taxon>Viridiplantae</taxon>
        <taxon>Streptophyta</taxon>
        <taxon>Embryophyta</taxon>
        <taxon>Tracheophyta</taxon>
        <taxon>Spermatophyta</taxon>
        <taxon>Magnoliopsida</taxon>
        <taxon>Liliopsida</taxon>
        <taxon>Asparagales</taxon>
        <taxon>Asparagaceae</taxon>
        <taxon>Asparagoideae</taxon>
        <taxon>Asparagus</taxon>
    </lineage>
</organism>